<accession>A0ABS1D912</accession>
<comment type="caution">
    <text evidence="1">The sequence shown here is derived from an EMBL/GenBank/DDBJ whole genome shotgun (WGS) entry which is preliminary data.</text>
</comment>
<evidence type="ECO:0000313" key="2">
    <source>
        <dbReference type="Proteomes" id="UP001296873"/>
    </source>
</evidence>
<name>A0ABS1D912_9PROT</name>
<evidence type="ECO:0000313" key="1">
    <source>
        <dbReference type="EMBL" id="MBK1666457.1"/>
    </source>
</evidence>
<reference evidence="1 2" key="1">
    <citation type="journal article" date="2020" name="Microorganisms">
        <title>Osmotic Adaptation and Compatible Solute Biosynthesis of Phototrophic Bacteria as Revealed from Genome Analyses.</title>
        <authorList>
            <person name="Imhoff J.F."/>
            <person name="Rahn T."/>
            <person name="Kunzel S."/>
            <person name="Keller A."/>
            <person name="Neulinger S.C."/>
        </authorList>
    </citation>
    <scope>NUCLEOTIDE SEQUENCE [LARGE SCALE GENOMIC DNA]</scope>
    <source>
        <strain evidence="1 2">DSM 9895</strain>
    </source>
</reference>
<gene>
    <name evidence="1" type="ORF">CKO28_00185</name>
</gene>
<keyword evidence="2" id="KW-1185">Reference proteome</keyword>
<organism evidence="1 2">
    <name type="scientific">Rhodovibrio sodomensis</name>
    <dbReference type="NCBI Taxonomy" id="1088"/>
    <lineage>
        <taxon>Bacteria</taxon>
        <taxon>Pseudomonadati</taxon>
        <taxon>Pseudomonadota</taxon>
        <taxon>Alphaproteobacteria</taxon>
        <taxon>Rhodospirillales</taxon>
        <taxon>Rhodovibrionaceae</taxon>
        <taxon>Rhodovibrio</taxon>
    </lineage>
</organism>
<proteinExistence type="predicted"/>
<dbReference type="EMBL" id="NRRL01000001">
    <property type="protein sequence ID" value="MBK1666457.1"/>
    <property type="molecule type" value="Genomic_DNA"/>
</dbReference>
<protein>
    <submittedName>
        <fullName evidence="1">Uncharacterized protein</fullName>
    </submittedName>
</protein>
<dbReference type="RefSeq" id="WP_200338463.1">
    <property type="nucleotide sequence ID" value="NZ_NRRL01000001.1"/>
</dbReference>
<sequence length="313" mass="33618">MTGHTPPCTLDGATVSLLTRNNCSGGSRTLYYGSPQAALIAEVKRAIQVPLTEFSAPEDLVQAAAMRAPDATRPAAQFDLMAIWREMIADGAFENGSYTHTLTLADAAGQPLIQRAHPAGSLVATTLRDCLADHLAGGGDLDEALRAERRIVFWDGDAEVEEISDGPKSAFEMARGWLRTERALSEAARTHKVDRVCLHILLEGVQRARSGEPPLVGFYDRADNQPPEVLEMIDAGEAIWEIAPGKHVADRLCRGKTGRPRRAVGRLTALGAARYGAALHHALAQVSAQGDALPDRDTYIARLKASAIETAKV</sequence>
<dbReference type="Proteomes" id="UP001296873">
    <property type="component" value="Unassembled WGS sequence"/>
</dbReference>